<evidence type="ECO:0000256" key="1">
    <source>
        <dbReference type="SAM" id="MobiDB-lite"/>
    </source>
</evidence>
<dbReference type="Proteomes" id="UP001189429">
    <property type="component" value="Unassembled WGS sequence"/>
</dbReference>
<evidence type="ECO:0008006" key="4">
    <source>
        <dbReference type="Google" id="ProtNLM"/>
    </source>
</evidence>
<comment type="caution">
    <text evidence="2">The sequence shown here is derived from an EMBL/GenBank/DDBJ whole genome shotgun (WGS) entry which is preliminary data.</text>
</comment>
<organism evidence="2 3">
    <name type="scientific">Prorocentrum cordatum</name>
    <dbReference type="NCBI Taxonomy" id="2364126"/>
    <lineage>
        <taxon>Eukaryota</taxon>
        <taxon>Sar</taxon>
        <taxon>Alveolata</taxon>
        <taxon>Dinophyceae</taxon>
        <taxon>Prorocentrales</taxon>
        <taxon>Prorocentraceae</taxon>
        <taxon>Prorocentrum</taxon>
    </lineage>
</organism>
<feature type="compositionally biased region" description="Low complexity" evidence="1">
    <location>
        <begin position="253"/>
        <end position="286"/>
    </location>
</feature>
<name>A0ABN9XU87_9DINO</name>
<evidence type="ECO:0000313" key="2">
    <source>
        <dbReference type="EMBL" id="CAK0902325.1"/>
    </source>
</evidence>
<sequence length="473" mass="50350">VPVANVSKGRGFVREGPASPHCAHLVSKESSQGGIEAEYIDGYDLLEGRGAKLNPPMSRRGLSIVPRKGLAILWYSRRPDGQLDPSSQHVGCPVRTVDRLIPEHRFKYSLTTWIHFEPPKYELMEDAPFDMRGAFLSLGRPRGAARGAARLRPSQDRFDGALLGGWLGRRGRRGRAALVQRGSAGSAPADGNATATAAQRLESALARLAAEERSVSFTRARLERLGAEPAADALGSRGPRAARSRAPREAESAPRAAEGPAEALQKAAALRGAKRAAGPPRAAEPAVHQAAQHRDLSEEPGAGESLRRVMERDEEELERELGLVGAGHAQGALRQALGAAGAAAHAGPSGTGAASHRGHGAAGLDEARSTVGELARLAAPGEARSAVGEMVPPVPGVARGGPRHRDCQPPRARRRGPRPGEERRWRDGVARPQGRPRRAQRHRDCQPPRARRRGPRPGGGPRRRGGSAPQRDL</sequence>
<accession>A0ABN9XU87</accession>
<feature type="compositionally biased region" description="Basic residues" evidence="1">
    <location>
        <begin position="449"/>
        <end position="465"/>
    </location>
</feature>
<feature type="region of interest" description="Disordered" evidence="1">
    <location>
        <begin position="228"/>
        <end position="314"/>
    </location>
</feature>
<feature type="region of interest" description="Disordered" evidence="1">
    <location>
        <begin position="343"/>
        <end position="473"/>
    </location>
</feature>
<dbReference type="Gene3D" id="2.60.120.620">
    <property type="entry name" value="q2cbj1_9rhob like domain"/>
    <property type="match status" value="1"/>
</dbReference>
<feature type="compositionally biased region" description="Low complexity" evidence="1">
    <location>
        <begin position="343"/>
        <end position="355"/>
    </location>
</feature>
<keyword evidence="3" id="KW-1185">Reference proteome</keyword>
<proteinExistence type="predicted"/>
<feature type="non-terminal residue" evidence="2">
    <location>
        <position position="1"/>
    </location>
</feature>
<evidence type="ECO:0000313" key="3">
    <source>
        <dbReference type="Proteomes" id="UP001189429"/>
    </source>
</evidence>
<gene>
    <name evidence="2" type="ORF">PCOR1329_LOCUS78979</name>
</gene>
<protein>
    <recommendedName>
        <fullName evidence="4">Prolyl 4-hydroxylase alpha subunit domain-containing protein</fullName>
    </recommendedName>
</protein>
<reference evidence="2" key="1">
    <citation type="submission" date="2023-10" db="EMBL/GenBank/DDBJ databases">
        <authorList>
            <person name="Chen Y."/>
            <person name="Shah S."/>
            <person name="Dougan E. K."/>
            <person name="Thang M."/>
            <person name="Chan C."/>
        </authorList>
    </citation>
    <scope>NUCLEOTIDE SEQUENCE [LARGE SCALE GENOMIC DNA]</scope>
</reference>
<dbReference type="EMBL" id="CAUYUJ010021059">
    <property type="protein sequence ID" value="CAK0902325.1"/>
    <property type="molecule type" value="Genomic_DNA"/>
</dbReference>
<feature type="compositionally biased region" description="Basic and acidic residues" evidence="1">
    <location>
        <begin position="418"/>
        <end position="429"/>
    </location>
</feature>